<dbReference type="InterPro" id="IPR008258">
    <property type="entry name" value="Transglycosylase_SLT_dom_1"/>
</dbReference>
<dbReference type="SUPFAM" id="SSF53955">
    <property type="entry name" value="Lysozyme-like"/>
    <property type="match status" value="1"/>
</dbReference>
<reference evidence="3" key="2">
    <citation type="submission" date="2020-09" db="EMBL/GenBank/DDBJ databases">
        <authorList>
            <person name="Sun Q."/>
            <person name="Kim S."/>
        </authorList>
    </citation>
    <scope>NUCLEOTIDE SEQUENCE</scope>
    <source>
        <strain evidence="3">KCTC 23310</strain>
    </source>
</reference>
<evidence type="ECO:0000313" key="3">
    <source>
        <dbReference type="EMBL" id="GHC60729.1"/>
    </source>
</evidence>
<organism evidence="3 4">
    <name type="scientific">Neogemmobacter tilapiae</name>
    <dbReference type="NCBI Taxonomy" id="875041"/>
    <lineage>
        <taxon>Bacteria</taxon>
        <taxon>Pseudomonadati</taxon>
        <taxon>Pseudomonadota</taxon>
        <taxon>Alphaproteobacteria</taxon>
        <taxon>Rhodobacterales</taxon>
        <taxon>Paracoccaceae</taxon>
        <taxon>Neogemmobacter</taxon>
    </lineage>
</organism>
<gene>
    <name evidence="3" type="ORF">GCM10007315_25770</name>
</gene>
<dbReference type="Pfam" id="PF01464">
    <property type="entry name" value="SLT"/>
    <property type="match status" value="1"/>
</dbReference>
<reference evidence="3" key="1">
    <citation type="journal article" date="2014" name="Int. J. Syst. Evol. Microbiol.">
        <title>Complete genome sequence of Corynebacterium casei LMG S-19264T (=DSM 44701T), isolated from a smear-ripened cheese.</title>
        <authorList>
            <consortium name="US DOE Joint Genome Institute (JGI-PGF)"/>
            <person name="Walter F."/>
            <person name="Albersmeier A."/>
            <person name="Kalinowski J."/>
            <person name="Ruckert C."/>
        </authorList>
    </citation>
    <scope>NUCLEOTIDE SEQUENCE</scope>
    <source>
        <strain evidence="3">KCTC 23310</strain>
    </source>
</reference>
<dbReference type="AlphaFoldDB" id="A0A918WNZ6"/>
<dbReference type="Gene3D" id="1.10.530.10">
    <property type="match status" value="1"/>
</dbReference>
<proteinExistence type="inferred from homology"/>
<protein>
    <submittedName>
        <fullName evidence="3">Lytic transglycosylase</fullName>
    </submittedName>
</protein>
<comment type="caution">
    <text evidence="3">The sequence shown here is derived from an EMBL/GenBank/DDBJ whole genome shotgun (WGS) entry which is preliminary data.</text>
</comment>
<dbReference type="EMBL" id="BMYJ01000008">
    <property type="protein sequence ID" value="GHC60729.1"/>
    <property type="molecule type" value="Genomic_DNA"/>
</dbReference>
<dbReference type="InterPro" id="IPR023346">
    <property type="entry name" value="Lysozyme-like_dom_sf"/>
</dbReference>
<accession>A0A918WNZ6</accession>
<evidence type="ECO:0000256" key="1">
    <source>
        <dbReference type="ARBA" id="ARBA00009387"/>
    </source>
</evidence>
<comment type="similarity">
    <text evidence="1">Belongs to the virb1 family.</text>
</comment>
<evidence type="ECO:0000259" key="2">
    <source>
        <dbReference type="Pfam" id="PF01464"/>
    </source>
</evidence>
<evidence type="ECO:0000313" key="4">
    <source>
        <dbReference type="Proteomes" id="UP000638981"/>
    </source>
</evidence>
<name>A0A918WNZ6_9RHOB</name>
<keyword evidence="4" id="KW-1185">Reference proteome</keyword>
<feature type="domain" description="Transglycosylase SLT" evidence="2">
    <location>
        <begin position="71"/>
        <end position="139"/>
    </location>
</feature>
<dbReference type="Proteomes" id="UP000638981">
    <property type="component" value="Unassembled WGS sequence"/>
</dbReference>
<sequence length="188" mass="20142">MMGLLPSACMQAKKEDVSMSQPVMGWDHRPEAPDWTQKTLLAVAEEDHALAAEVPRDIAQWCPGYAEAPIEQRREFWVGLISALAKHESTWNPAAAGGGGRWIGLTQISPRTAQQYGCEATSSSALKDGAANLSCAVDIAAVQVAKDDAVAGTGAAGMGRDWMPFRNAGKRAEMMSFTSQQSYCQKPA</sequence>